<dbReference type="InterPro" id="IPR053925">
    <property type="entry name" value="RecX_HTH_3rd"/>
</dbReference>
<accession>A0A0Q2Y0I9</accession>
<evidence type="ECO:0000259" key="7">
    <source>
        <dbReference type="Pfam" id="PF21981"/>
    </source>
</evidence>
<dbReference type="Pfam" id="PF21981">
    <property type="entry name" value="RecX_HTH3"/>
    <property type="match status" value="1"/>
</dbReference>
<comment type="caution">
    <text evidence="9">The sequence shown here is derived from an EMBL/GenBank/DDBJ whole genome shotgun (WGS) entry which is preliminary data.</text>
</comment>
<dbReference type="Gene3D" id="1.10.10.10">
    <property type="entry name" value="Winged helix-like DNA-binding domain superfamily/Winged helix DNA-binding domain"/>
    <property type="match status" value="3"/>
</dbReference>
<feature type="domain" description="RecX second three-helical" evidence="6">
    <location>
        <begin position="56"/>
        <end position="96"/>
    </location>
</feature>
<dbReference type="PANTHER" id="PTHR33602:SF1">
    <property type="entry name" value="REGULATORY PROTEIN RECX FAMILY PROTEIN"/>
    <property type="match status" value="1"/>
</dbReference>
<organism evidence="9 10">
    <name type="scientific">Vibrio furnissii</name>
    <dbReference type="NCBI Taxonomy" id="29494"/>
    <lineage>
        <taxon>Bacteria</taxon>
        <taxon>Pseudomonadati</taxon>
        <taxon>Pseudomonadota</taxon>
        <taxon>Gammaproteobacteria</taxon>
        <taxon>Vibrionales</taxon>
        <taxon>Vibrionaceae</taxon>
        <taxon>Vibrio</taxon>
    </lineage>
</organism>
<protein>
    <recommendedName>
        <fullName evidence="3 5">Regulatory protein RecX</fullName>
    </recommendedName>
</protein>
<evidence type="ECO:0000259" key="8">
    <source>
        <dbReference type="Pfam" id="PF21982"/>
    </source>
</evidence>
<dbReference type="InterPro" id="IPR053926">
    <property type="entry name" value="RecX_HTH_1st"/>
</dbReference>
<dbReference type="InterPro" id="IPR053924">
    <property type="entry name" value="RecX_HTH_2nd"/>
</dbReference>
<dbReference type="FunCoup" id="A0A0Q2Y0I9">
    <property type="interactions" value="85"/>
</dbReference>
<evidence type="ECO:0000313" key="10">
    <source>
        <dbReference type="Proteomes" id="UP000051221"/>
    </source>
</evidence>
<dbReference type="EMBL" id="LKHS01000007">
    <property type="protein sequence ID" value="KQH86156.1"/>
    <property type="molecule type" value="Genomic_DNA"/>
</dbReference>
<dbReference type="InterPro" id="IPR003783">
    <property type="entry name" value="Regulatory_RecX"/>
</dbReference>
<comment type="similarity">
    <text evidence="2 5">Belongs to the RecX family.</text>
</comment>
<evidence type="ECO:0000256" key="4">
    <source>
        <dbReference type="ARBA" id="ARBA00022490"/>
    </source>
</evidence>
<dbReference type="NCBIfam" id="NF001057">
    <property type="entry name" value="PRK00117.3-3"/>
    <property type="match status" value="1"/>
</dbReference>
<keyword evidence="10" id="KW-1185">Reference proteome</keyword>
<keyword evidence="4 5" id="KW-0963">Cytoplasm</keyword>
<proteinExistence type="inferred from homology"/>
<dbReference type="GO" id="GO:0005737">
    <property type="term" value="C:cytoplasm"/>
    <property type="evidence" value="ECO:0007669"/>
    <property type="project" value="UniProtKB-SubCell"/>
</dbReference>
<dbReference type="Pfam" id="PF02631">
    <property type="entry name" value="RecX_HTH2"/>
    <property type="match status" value="1"/>
</dbReference>
<evidence type="ECO:0000256" key="5">
    <source>
        <dbReference type="HAMAP-Rule" id="MF_01114"/>
    </source>
</evidence>
<dbReference type="PANTHER" id="PTHR33602">
    <property type="entry name" value="REGULATORY PROTEIN RECX FAMILY PROTEIN"/>
    <property type="match status" value="1"/>
</dbReference>
<dbReference type="GO" id="GO:0006282">
    <property type="term" value="P:regulation of DNA repair"/>
    <property type="evidence" value="ECO:0007669"/>
    <property type="project" value="UniProtKB-UniRule"/>
</dbReference>
<reference evidence="9 10" key="1">
    <citation type="submission" date="2015-08" db="EMBL/GenBank/DDBJ databases">
        <title>Antibacterial properties of a collection of Vibrionaceae strains.</title>
        <authorList>
            <person name="Giubergia S."/>
        </authorList>
    </citation>
    <scope>NUCLEOTIDE SEQUENCE [LARGE SCALE GENOMIC DNA]</scope>
    <source>
        <strain evidence="9 10">S0821</strain>
    </source>
</reference>
<sequence length="156" mass="18133">MYSRAPKMTCKENALFLLSRRDHGEYELHQKLLIKGFEVADVEQAVLYCQEQGYLDDLRYAQSQVRQHVAKGHGERRIRQELQQKRVAADVVSEALDEEGADWFELAKQTAQKKFSSLATLDNKEYAKRVRFLQYRGFSFDQIQYALSDDDDSSMG</sequence>
<evidence type="ECO:0000256" key="1">
    <source>
        <dbReference type="ARBA" id="ARBA00004496"/>
    </source>
</evidence>
<evidence type="ECO:0000256" key="3">
    <source>
        <dbReference type="ARBA" id="ARBA00018111"/>
    </source>
</evidence>
<evidence type="ECO:0000259" key="6">
    <source>
        <dbReference type="Pfam" id="PF02631"/>
    </source>
</evidence>
<evidence type="ECO:0000256" key="2">
    <source>
        <dbReference type="ARBA" id="ARBA00009695"/>
    </source>
</evidence>
<name>A0A0Q2Y0I9_VIBFU</name>
<dbReference type="HAMAP" id="MF_01114">
    <property type="entry name" value="RecX"/>
    <property type="match status" value="1"/>
</dbReference>
<feature type="domain" description="RecX first three-helical" evidence="8">
    <location>
        <begin position="10"/>
        <end position="48"/>
    </location>
</feature>
<dbReference type="InterPro" id="IPR036388">
    <property type="entry name" value="WH-like_DNA-bd_sf"/>
</dbReference>
<dbReference type="InParanoid" id="A0A0Q2Y0I9"/>
<gene>
    <name evidence="5" type="primary">recX</name>
    <name evidence="9" type="ORF">AMR76_08930</name>
</gene>
<dbReference type="Proteomes" id="UP000051221">
    <property type="component" value="Unassembled WGS sequence"/>
</dbReference>
<dbReference type="AlphaFoldDB" id="A0A0Q2Y0I9"/>
<comment type="function">
    <text evidence="5">Modulates RecA activity.</text>
</comment>
<dbReference type="RefSeq" id="WP_055465884.1">
    <property type="nucleotide sequence ID" value="NZ_LKHS01000007.1"/>
</dbReference>
<dbReference type="Pfam" id="PF21982">
    <property type="entry name" value="RecX_HTH1"/>
    <property type="match status" value="1"/>
</dbReference>
<evidence type="ECO:0000313" key="9">
    <source>
        <dbReference type="EMBL" id="KQH86156.1"/>
    </source>
</evidence>
<feature type="domain" description="RecX third three-helical" evidence="7">
    <location>
        <begin position="104"/>
        <end position="147"/>
    </location>
</feature>
<comment type="subcellular location">
    <subcellularLocation>
        <location evidence="1 5">Cytoplasm</location>
    </subcellularLocation>
</comment>